<dbReference type="InterPro" id="IPR029058">
    <property type="entry name" value="AB_hydrolase_fold"/>
</dbReference>
<accession>X1VW51</accession>
<dbReference type="GO" id="GO:0008239">
    <property type="term" value="F:dipeptidyl-peptidase activity"/>
    <property type="evidence" value="ECO:0007669"/>
    <property type="project" value="TreeGrafter"/>
</dbReference>
<name>X1VW51_9ZZZZ</name>
<dbReference type="AlphaFoldDB" id="X1VW51"/>
<dbReference type="EMBL" id="BARW01035745">
    <property type="protein sequence ID" value="GAJ22556.1"/>
    <property type="molecule type" value="Genomic_DNA"/>
</dbReference>
<dbReference type="GO" id="GO:0006508">
    <property type="term" value="P:proteolysis"/>
    <property type="evidence" value="ECO:0007669"/>
    <property type="project" value="InterPro"/>
</dbReference>
<dbReference type="SUPFAM" id="SSF53474">
    <property type="entry name" value="alpha/beta-Hydrolases"/>
    <property type="match status" value="1"/>
</dbReference>
<organism evidence="2">
    <name type="scientific">marine sediment metagenome</name>
    <dbReference type="NCBI Taxonomy" id="412755"/>
    <lineage>
        <taxon>unclassified sequences</taxon>
        <taxon>metagenomes</taxon>
        <taxon>ecological metagenomes</taxon>
    </lineage>
</organism>
<protein>
    <recommendedName>
        <fullName evidence="1">Peptidase S9 prolyl oligopeptidase catalytic domain-containing protein</fullName>
    </recommendedName>
</protein>
<evidence type="ECO:0000313" key="2">
    <source>
        <dbReference type="EMBL" id="GAJ22556.1"/>
    </source>
</evidence>
<dbReference type="Gene3D" id="3.40.50.1820">
    <property type="entry name" value="alpha/beta hydrolase"/>
    <property type="match status" value="1"/>
</dbReference>
<feature type="non-terminal residue" evidence="2">
    <location>
        <position position="1"/>
    </location>
</feature>
<dbReference type="InterPro" id="IPR001375">
    <property type="entry name" value="Peptidase_S9_cat"/>
</dbReference>
<dbReference type="InterPro" id="IPR050278">
    <property type="entry name" value="Serine_Prot_S9B/DPPIV"/>
</dbReference>
<gene>
    <name evidence="2" type="ORF">S12H4_55679</name>
</gene>
<evidence type="ECO:0000259" key="1">
    <source>
        <dbReference type="Pfam" id="PF00326"/>
    </source>
</evidence>
<feature type="domain" description="Peptidase S9 prolyl oligopeptidase catalytic" evidence="1">
    <location>
        <begin position="88"/>
        <end position="216"/>
    </location>
</feature>
<dbReference type="PANTHER" id="PTHR11731">
    <property type="entry name" value="PROTEASE FAMILY S9B,C DIPEPTIDYL-PEPTIDASE IV-RELATED"/>
    <property type="match status" value="1"/>
</dbReference>
<proteinExistence type="predicted"/>
<dbReference type="GO" id="GO:0008236">
    <property type="term" value="F:serine-type peptidase activity"/>
    <property type="evidence" value="ECO:0007669"/>
    <property type="project" value="InterPro"/>
</dbReference>
<reference evidence="2" key="1">
    <citation type="journal article" date="2014" name="Front. Microbiol.">
        <title>High frequency of phylogenetically diverse reductive dehalogenase-homologous genes in deep subseafloor sedimentary metagenomes.</title>
        <authorList>
            <person name="Kawai M."/>
            <person name="Futagami T."/>
            <person name="Toyoda A."/>
            <person name="Takaki Y."/>
            <person name="Nishi S."/>
            <person name="Hori S."/>
            <person name="Arai W."/>
            <person name="Tsubouchi T."/>
            <person name="Morono Y."/>
            <person name="Uchiyama I."/>
            <person name="Ito T."/>
            <person name="Fujiyama A."/>
            <person name="Inagaki F."/>
            <person name="Takami H."/>
        </authorList>
    </citation>
    <scope>NUCLEOTIDE SEQUENCE</scope>
    <source>
        <strain evidence="2">Expedition CK06-06</strain>
    </source>
</reference>
<feature type="non-terminal residue" evidence="2">
    <location>
        <position position="220"/>
    </location>
</feature>
<dbReference type="PANTHER" id="PTHR11731:SF193">
    <property type="entry name" value="DIPEPTIDYL PEPTIDASE 9"/>
    <property type="match status" value="1"/>
</dbReference>
<sequence>IDLISLPKHKPVRMLVDNKELKGKIAKLKIRPVEFFRVDIGDGVELDGWMIKPYNFDSSKKYPVLFYIYGEPAGQTVQDRPPSLWHLLLSQKGYIIISVDNRGTPAPRGRDWRKCVYMQIGILSSADQAKAAKIISKWDFVDENRIAIWGWSGGGSGTLNAILRHPDIYHTGISVAPVPDQRYYDAIYQERYMRTPEENPEGFEKGSPVTFAKNLKGNLL</sequence>
<comment type="caution">
    <text evidence="2">The sequence shown here is derived from an EMBL/GenBank/DDBJ whole genome shotgun (WGS) entry which is preliminary data.</text>
</comment>
<dbReference type="Pfam" id="PF00326">
    <property type="entry name" value="Peptidase_S9"/>
    <property type="match status" value="1"/>
</dbReference>